<evidence type="ECO:0000313" key="13">
    <source>
        <dbReference type="Proteomes" id="UP000287857"/>
    </source>
</evidence>
<comment type="caution">
    <text evidence="12">The sequence shown here is derived from an EMBL/GenBank/DDBJ whole genome shotgun (WGS) entry which is preliminary data.</text>
</comment>
<evidence type="ECO:0000256" key="3">
    <source>
        <dbReference type="ARBA" id="ARBA00022630"/>
    </source>
</evidence>
<keyword evidence="4 10" id="KW-0808">Transferase</keyword>
<dbReference type="SUPFAM" id="SSF143631">
    <property type="entry name" value="ApbE-like"/>
    <property type="match status" value="1"/>
</dbReference>
<dbReference type="GO" id="GO:0016740">
    <property type="term" value="F:transferase activity"/>
    <property type="evidence" value="ECO:0007669"/>
    <property type="project" value="UniProtKB-UniRule"/>
</dbReference>
<dbReference type="Proteomes" id="UP000287857">
    <property type="component" value="Unassembled WGS sequence"/>
</dbReference>
<keyword evidence="3 10" id="KW-0285">Flavoprotein</keyword>
<dbReference type="PANTHER" id="PTHR30040">
    <property type="entry name" value="THIAMINE BIOSYNTHESIS LIPOPROTEIN APBE"/>
    <property type="match status" value="1"/>
</dbReference>
<dbReference type="RefSeq" id="WP_125983239.1">
    <property type="nucleotide sequence ID" value="NZ_NGJS01000002.1"/>
</dbReference>
<evidence type="ECO:0000313" key="12">
    <source>
        <dbReference type="EMBL" id="RSU00287.1"/>
    </source>
</evidence>
<protein>
    <recommendedName>
        <fullName evidence="2 10">FAD:protein FMN transferase</fullName>
        <ecNumber evidence="1 10">2.7.1.180</ecNumber>
    </recommendedName>
    <alternativeName>
        <fullName evidence="8 10">Flavin transferase</fullName>
    </alternativeName>
</protein>
<dbReference type="PIRSF" id="PIRSF006268">
    <property type="entry name" value="ApbE"/>
    <property type="match status" value="1"/>
</dbReference>
<dbReference type="Pfam" id="PF02424">
    <property type="entry name" value="ApbE"/>
    <property type="match status" value="1"/>
</dbReference>
<dbReference type="InterPro" id="IPR003374">
    <property type="entry name" value="ApbE-like_sf"/>
</dbReference>
<keyword evidence="13" id="KW-1185">Reference proteome</keyword>
<feature type="binding site" evidence="11">
    <location>
        <position position="146"/>
    </location>
    <ligand>
        <name>Mg(2+)</name>
        <dbReference type="ChEBI" id="CHEBI:18420"/>
    </ligand>
</feature>
<accession>A0A430A1P8</accession>
<comment type="cofactor">
    <cofactor evidence="11">
        <name>Mg(2+)</name>
        <dbReference type="ChEBI" id="CHEBI:18420"/>
    </cofactor>
    <cofactor evidence="11">
        <name>Mn(2+)</name>
        <dbReference type="ChEBI" id="CHEBI:29035"/>
    </cofactor>
    <text evidence="11">Magnesium. Can also use manganese.</text>
</comment>
<comment type="similarity">
    <text evidence="10">Belongs to the ApbE family.</text>
</comment>
<keyword evidence="6 10" id="KW-0274">FAD</keyword>
<evidence type="ECO:0000256" key="4">
    <source>
        <dbReference type="ARBA" id="ARBA00022679"/>
    </source>
</evidence>
<evidence type="ECO:0000256" key="5">
    <source>
        <dbReference type="ARBA" id="ARBA00022723"/>
    </source>
</evidence>
<dbReference type="InterPro" id="IPR024932">
    <property type="entry name" value="ApbE"/>
</dbReference>
<organism evidence="12 13">
    <name type="scientific">Vagococcus vulneris</name>
    <dbReference type="NCBI Taxonomy" id="1977869"/>
    <lineage>
        <taxon>Bacteria</taxon>
        <taxon>Bacillati</taxon>
        <taxon>Bacillota</taxon>
        <taxon>Bacilli</taxon>
        <taxon>Lactobacillales</taxon>
        <taxon>Enterococcaceae</taxon>
        <taxon>Vagococcus</taxon>
    </lineage>
</organism>
<dbReference type="EC" id="2.7.1.180" evidence="1 10"/>
<reference evidence="12 13" key="1">
    <citation type="submission" date="2017-05" db="EMBL/GenBank/DDBJ databases">
        <title>Vagococcus spp. assemblies.</title>
        <authorList>
            <person name="Gulvik C.A."/>
        </authorList>
    </citation>
    <scope>NUCLEOTIDE SEQUENCE [LARGE SCALE GENOMIC DNA]</scope>
    <source>
        <strain evidence="12 13">SS1995</strain>
    </source>
</reference>
<evidence type="ECO:0000256" key="11">
    <source>
        <dbReference type="PIRSR" id="PIRSR006268-2"/>
    </source>
</evidence>
<proteinExistence type="inferred from homology"/>
<evidence type="ECO:0000256" key="10">
    <source>
        <dbReference type="PIRNR" id="PIRNR006268"/>
    </source>
</evidence>
<gene>
    <name evidence="12" type="ORF">CBF37_03035</name>
</gene>
<dbReference type="Gene3D" id="3.10.520.10">
    <property type="entry name" value="ApbE-like domains"/>
    <property type="match status" value="1"/>
</dbReference>
<evidence type="ECO:0000256" key="7">
    <source>
        <dbReference type="ARBA" id="ARBA00022842"/>
    </source>
</evidence>
<keyword evidence="5 10" id="KW-0479">Metal-binding</keyword>
<evidence type="ECO:0000256" key="9">
    <source>
        <dbReference type="ARBA" id="ARBA00048540"/>
    </source>
</evidence>
<evidence type="ECO:0000256" key="1">
    <source>
        <dbReference type="ARBA" id="ARBA00011955"/>
    </source>
</evidence>
<sequence>MREKIMVRMMGTVITLDIGATNAKELIDNSVQLLRMYEKRFSANDPNSELMAVNQAAGIRSIQVHPDLFKLIKLGKYHSCAADSHLNIAIGPLVKLWHIGFKDARVPSPEDIKKRLILINPQKIELDEKTQSVYLQIPGMEIDLGALAKGFIADLIIDYLKEQQAESAMLNLGGNVVVLGNAPTRDDGFYRIGIQDPLSSRNTYMTIIPVHNQSVVTSGVYERKLKIGDKTYHHIFDSKTGYPITSDISSLTIVSHHSVDGEIWTSRLFGKGILEILEVVGQLKNVECLIIDNQNKLYQSEIDIN</sequence>
<feature type="binding site" evidence="11">
    <location>
        <position position="266"/>
    </location>
    <ligand>
        <name>Mg(2+)</name>
        <dbReference type="ChEBI" id="CHEBI:18420"/>
    </ligand>
</feature>
<evidence type="ECO:0000256" key="2">
    <source>
        <dbReference type="ARBA" id="ARBA00016337"/>
    </source>
</evidence>
<dbReference type="AlphaFoldDB" id="A0A430A1P8"/>
<name>A0A430A1P8_9ENTE</name>
<evidence type="ECO:0000256" key="6">
    <source>
        <dbReference type="ARBA" id="ARBA00022827"/>
    </source>
</evidence>
<dbReference type="PANTHER" id="PTHR30040:SF2">
    <property type="entry name" value="FAD:PROTEIN FMN TRANSFERASE"/>
    <property type="match status" value="1"/>
</dbReference>
<keyword evidence="7 10" id="KW-0460">Magnesium</keyword>
<dbReference type="OrthoDB" id="9778595at2"/>
<comment type="catalytic activity">
    <reaction evidence="9 10">
        <text>L-threonyl-[protein] + FAD = FMN-L-threonyl-[protein] + AMP + H(+)</text>
        <dbReference type="Rhea" id="RHEA:36847"/>
        <dbReference type="Rhea" id="RHEA-COMP:11060"/>
        <dbReference type="Rhea" id="RHEA-COMP:11061"/>
        <dbReference type="ChEBI" id="CHEBI:15378"/>
        <dbReference type="ChEBI" id="CHEBI:30013"/>
        <dbReference type="ChEBI" id="CHEBI:57692"/>
        <dbReference type="ChEBI" id="CHEBI:74257"/>
        <dbReference type="ChEBI" id="CHEBI:456215"/>
        <dbReference type="EC" id="2.7.1.180"/>
    </reaction>
</comment>
<dbReference type="EMBL" id="NGJS01000002">
    <property type="protein sequence ID" value="RSU00287.1"/>
    <property type="molecule type" value="Genomic_DNA"/>
</dbReference>
<evidence type="ECO:0000256" key="8">
    <source>
        <dbReference type="ARBA" id="ARBA00031306"/>
    </source>
</evidence>
<dbReference type="GO" id="GO:0046872">
    <property type="term" value="F:metal ion binding"/>
    <property type="evidence" value="ECO:0007669"/>
    <property type="project" value="UniProtKB-UniRule"/>
</dbReference>